<gene>
    <name evidence="5" type="ORF">SAMN04488004_10895</name>
</gene>
<dbReference type="EMBL" id="FOTF01000008">
    <property type="protein sequence ID" value="SFL12619.1"/>
    <property type="molecule type" value="Genomic_DNA"/>
</dbReference>
<proteinExistence type="predicted"/>
<dbReference type="SUPFAM" id="SSF53448">
    <property type="entry name" value="Nucleotide-diphospho-sugar transferases"/>
    <property type="match status" value="1"/>
</dbReference>
<name>A0A1I4F4Z3_9RHOB</name>
<dbReference type="Pfam" id="PF12804">
    <property type="entry name" value="NTP_transf_3"/>
    <property type="match status" value="1"/>
</dbReference>
<evidence type="ECO:0000256" key="3">
    <source>
        <dbReference type="ARBA" id="ARBA00022842"/>
    </source>
</evidence>
<keyword evidence="3" id="KW-0460">Magnesium</keyword>
<dbReference type="PANTHER" id="PTHR43584:SF8">
    <property type="entry name" value="N-ACETYLMURAMATE ALPHA-1-PHOSPHATE URIDYLYLTRANSFERASE"/>
    <property type="match status" value="1"/>
</dbReference>
<dbReference type="CDD" id="cd06422">
    <property type="entry name" value="NTP_transferase_like_1"/>
    <property type="match status" value="1"/>
</dbReference>
<sequence>MTAPFSVMLFAAGMGTRMAPLTADRPKPLICVAGRALLDHALDLTDVPQVGRRVVNVHYKAGMVRAHLAGRDVAISAEDPLLETGGGLRHALPILGAGPVMTLNTDAVWHGPNPLTQLAAAWQPKMEALLLLVPPAQVAGHVGKGDFAIAPDGRLTRAPAQIYTGAQIMRTDRLGDVPQDAFSLNLIWNEMAQRGGLYGISYDGRWCDVGRPDCIPLAEQMLQAPDV</sequence>
<protein>
    <submittedName>
        <fullName evidence="5">Mannose-1-phosphate guanylyltransferase</fullName>
    </submittedName>
</protein>
<dbReference type="InterPro" id="IPR050065">
    <property type="entry name" value="GlmU-like"/>
</dbReference>
<keyword evidence="6" id="KW-1185">Reference proteome</keyword>
<dbReference type="AlphaFoldDB" id="A0A1I4F4Z3"/>
<dbReference type="Gene3D" id="3.90.550.10">
    <property type="entry name" value="Spore Coat Polysaccharide Biosynthesis Protein SpsA, Chain A"/>
    <property type="match status" value="1"/>
</dbReference>
<reference evidence="6" key="1">
    <citation type="submission" date="2016-10" db="EMBL/GenBank/DDBJ databases">
        <authorList>
            <person name="Varghese N."/>
            <person name="Submissions S."/>
        </authorList>
    </citation>
    <scope>NUCLEOTIDE SEQUENCE [LARGE SCALE GENOMIC DNA]</scope>
    <source>
        <strain evidence="6">DSM 16199</strain>
    </source>
</reference>
<evidence type="ECO:0000313" key="5">
    <source>
        <dbReference type="EMBL" id="SFL12619.1"/>
    </source>
</evidence>
<dbReference type="InterPro" id="IPR025877">
    <property type="entry name" value="MobA-like_NTP_Trfase"/>
</dbReference>
<dbReference type="InterPro" id="IPR029044">
    <property type="entry name" value="Nucleotide-diphossugar_trans"/>
</dbReference>
<keyword evidence="1 5" id="KW-0808">Transferase</keyword>
<evidence type="ECO:0000256" key="2">
    <source>
        <dbReference type="ARBA" id="ARBA00022695"/>
    </source>
</evidence>
<organism evidence="5 6">
    <name type="scientific">Loktanella salsilacus</name>
    <dbReference type="NCBI Taxonomy" id="195913"/>
    <lineage>
        <taxon>Bacteria</taxon>
        <taxon>Pseudomonadati</taxon>
        <taxon>Pseudomonadota</taxon>
        <taxon>Alphaproteobacteria</taxon>
        <taxon>Rhodobacterales</taxon>
        <taxon>Roseobacteraceae</taxon>
        <taxon>Loktanella</taxon>
    </lineage>
</organism>
<dbReference type="STRING" id="195913.SAMN04488004_10895"/>
<accession>A0A1I4F4Z3</accession>
<evidence type="ECO:0000256" key="1">
    <source>
        <dbReference type="ARBA" id="ARBA00022679"/>
    </source>
</evidence>
<evidence type="ECO:0000313" key="6">
    <source>
        <dbReference type="Proteomes" id="UP000199550"/>
    </source>
</evidence>
<keyword evidence="2 5" id="KW-0548">Nucleotidyltransferase</keyword>
<dbReference type="PANTHER" id="PTHR43584">
    <property type="entry name" value="NUCLEOTIDYL TRANSFERASE"/>
    <property type="match status" value="1"/>
</dbReference>
<dbReference type="Proteomes" id="UP000199550">
    <property type="component" value="Unassembled WGS sequence"/>
</dbReference>
<evidence type="ECO:0000259" key="4">
    <source>
        <dbReference type="Pfam" id="PF12804"/>
    </source>
</evidence>
<dbReference type="OrthoDB" id="9788272at2"/>
<dbReference type="GO" id="GO:0016779">
    <property type="term" value="F:nucleotidyltransferase activity"/>
    <property type="evidence" value="ECO:0007669"/>
    <property type="project" value="UniProtKB-KW"/>
</dbReference>
<feature type="domain" description="MobA-like NTP transferase" evidence="4">
    <location>
        <begin position="9"/>
        <end position="132"/>
    </location>
</feature>
<dbReference type="RefSeq" id="WP_090188561.1">
    <property type="nucleotide sequence ID" value="NZ_FOTF01000008.1"/>
</dbReference>